<dbReference type="Proteomes" id="UP000694549">
    <property type="component" value="Unplaced"/>
</dbReference>
<organism evidence="2 3">
    <name type="scientific">Anas zonorhyncha</name>
    <name type="common">Eastern spot-billed duck</name>
    <dbReference type="NCBI Taxonomy" id="75864"/>
    <lineage>
        <taxon>Eukaryota</taxon>
        <taxon>Metazoa</taxon>
        <taxon>Chordata</taxon>
        <taxon>Craniata</taxon>
        <taxon>Vertebrata</taxon>
        <taxon>Euteleostomi</taxon>
        <taxon>Archelosauria</taxon>
        <taxon>Archosauria</taxon>
        <taxon>Dinosauria</taxon>
        <taxon>Saurischia</taxon>
        <taxon>Theropoda</taxon>
        <taxon>Coelurosauria</taxon>
        <taxon>Aves</taxon>
        <taxon>Neognathae</taxon>
        <taxon>Galloanserae</taxon>
        <taxon>Anseriformes</taxon>
        <taxon>Anatidae</taxon>
        <taxon>Anatinae</taxon>
        <taxon>Anas</taxon>
    </lineage>
</organism>
<reference evidence="2" key="1">
    <citation type="submission" date="2025-08" db="UniProtKB">
        <authorList>
            <consortium name="Ensembl"/>
        </authorList>
    </citation>
    <scope>IDENTIFICATION</scope>
</reference>
<evidence type="ECO:0000256" key="1">
    <source>
        <dbReference type="SAM" id="MobiDB-lite"/>
    </source>
</evidence>
<accession>A0A8B9UBB0</accession>
<feature type="compositionally biased region" description="Polar residues" evidence="1">
    <location>
        <begin position="44"/>
        <end position="55"/>
    </location>
</feature>
<dbReference type="AlphaFoldDB" id="A0A8B9UBB0"/>
<feature type="region of interest" description="Disordered" evidence="1">
    <location>
        <begin position="39"/>
        <end position="59"/>
    </location>
</feature>
<keyword evidence="3" id="KW-1185">Reference proteome</keyword>
<evidence type="ECO:0000313" key="3">
    <source>
        <dbReference type="Proteomes" id="UP000694549"/>
    </source>
</evidence>
<proteinExistence type="predicted"/>
<protein>
    <submittedName>
        <fullName evidence="2">Uncharacterized protein</fullName>
    </submittedName>
</protein>
<reference evidence="2" key="2">
    <citation type="submission" date="2025-09" db="UniProtKB">
        <authorList>
            <consortium name="Ensembl"/>
        </authorList>
    </citation>
    <scope>IDENTIFICATION</scope>
</reference>
<name>A0A8B9UBB0_9AVES</name>
<dbReference type="Ensembl" id="ENSAZOT00000005414.1">
    <property type="protein sequence ID" value="ENSAZOP00000005074.1"/>
    <property type="gene ID" value="ENSAZOG00000003258.1"/>
</dbReference>
<evidence type="ECO:0000313" key="2">
    <source>
        <dbReference type="Ensembl" id="ENSAZOP00000005074.1"/>
    </source>
</evidence>
<sequence>MRISMTSVFHQPILRVHIMSHQNSVFVAFIDQHPNPAKVKSVPVTGSSHSVTTKPPTRRPSVLHCTQVTLIPG</sequence>